<dbReference type="Proteomes" id="UP000199759">
    <property type="component" value="Unassembled WGS sequence"/>
</dbReference>
<dbReference type="OrthoDB" id="2389872at2"/>
<dbReference type="GO" id="GO:0006355">
    <property type="term" value="P:regulation of DNA-templated transcription"/>
    <property type="evidence" value="ECO:0007669"/>
    <property type="project" value="InterPro"/>
</dbReference>
<dbReference type="Pfam" id="PF22513">
    <property type="entry name" value="FitA-like_RHH"/>
    <property type="match status" value="1"/>
</dbReference>
<feature type="domain" description="Antitoxin FitA-like ribbon-helix-helix" evidence="2">
    <location>
        <begin position="3"/>
        <end position="39"/>
    </location>
</feature>
<evidence type="ECO:0000259" key="2">
    <source>
        <dbReference type="Pfam" id="PF22513"/>
    </source>
</evidence>
<evidence type="ECO:0000256" key="1">
    <source>
        <dbReference type="SAM" id="MobiDB-lite"/>
    </source>
</evidence>
<dbReference type="STRING" id="144026.SAMN04488568_10392"/>
<proteinExistence type="predicted"/>
<accession>A0A1G9P4N1</accession>
<organism evidence="3 4">
    <name type="scientific">Maricaulis salignorans</name>
    <dbReference type="NCBI Taxonomy" id="144026"/>
    <lineage>
        <taxon>Bacteria</taxon>
        <taxon>Pseudomonadati</taxon>
        <taxon>Pseudomonadota</taxon>
        <taxon>Alphaproteobacteria</taxon>
        <taxon>Maricaulales</taxon>
        <taxon>Maricaulaceae</taxon>
        <taxon>Maricaulis</taxon>
    </lineage>
</organism>
<keyword evidence="4" id="KW-1185">Reference proteome</keyword>
<evidence type="ECO:0000313" key="3">
    <source>
        <dbReference type="EMBL" id="SDL93145.1"/>
    </source>
</evidence>
<gene>
    <name evidence="3" type="ORF">SAMN04488568_10392</name>
</gene>
<protein>
    <submittedName>
        <fullName evidence="3">Plasmid stability protein</fullName>
    </submittedName>
</protein>
<dbReference type="EMBL" id="FNHG01000003">
    <property type="protein sequence ID" value="SDL93145.1"/>
    <property type="molecule type" value="Genomic_DNA"/>
</dbReference>
<evidence type="ECO:0000313" key="4">
    <source>
        <dbReference type="Proteomes" id="UP000199759"/>
    </source>
</evidence>
<reference evidence="3 4" key="1">
    <citation type="submission" date="2016-10" db="EMBL/GenBank/DDBJ databases">
        <authorList>
            <person name="de Groot N.N."/>
        </authorList>
    </citation>
    <scope>NUCLEOTIDE SEQUENCE [LARGE SCALE GENOMIC DNA]</scope>
    <source>
        <strain evidence="3 4">DSM 16077</strain>
    </source>
</reference>
<dbReference type="InterPro" id="IPR010985">
    <property type="entry name" value="Ribbon_hlx_hlx"/>
</dbReference>
<feature type="region of interest" description="Disordered" evidence="1">
    <location>
        <begin position="54"/>
        <end position="75"/>
    </location>
</feature>
<sequence length="75" mass="8455">MGQILIRNLDDEVIAKLKLNAESASTSLEQYLRELLTAKVMSDKEAFLAFAKGMQESSRPSDLDPTDLIREDRAR</sequence>
<dbReference type="SUPFAM" id="SSF47598">
    <property type="entry name" value="Ribbon-helix-helix"/>
    <property type="match status" value="1"/>
</dbReference>
<name>A0A1G9P4N1_9PROT</name>
<dbReference type="AlphaFoldDB" id="A0A1G9P4N1"/>
<dbReference type="InterPro" id="IPR053853">
    <property type="entry name" value="FitA-like_RHH"/>
</dbReference>
<feature type="compositionally biased region" description="Basic and acidic residues" evidence="1">
    <location>
        <begin position="59"/>
        <end position="75"/>
    </location>
</feature>
<dbReference type="RefSeq" id="WP_091767184.1">
    <property type="nucleotide sequence ID" value="NZ_FNHG01000003.1"/>
</dbReference>